<comment type="subcellular location">
    <subcellularLocation>
        <location evidence="1">Cell outer membrane</location>
        <topology evidence="1">Multi-pass membrane protein</topology>
    </subcellularLocation>
</comment>
<evidence type="ECO:0000256" key="3">
    <source>
        <dbReference type="ARBA" id="ARBA00022448"/>
    </source>
</evidence>
<evidence type="ECO:0000256" key="8">
    <source>
        <dbReference type="ARBA" id="ARBA00023047"/>
    </source>
</evidence>
<comment type="similarity">
    <text evidence="2">Belongs to the BexD/CtrA/VexA family.</text>
</comment>
<evidence type="ECO:0000256" key="9">
    <source>
        <dbReference type="ARBA" id="ARBA00023065"/>
    </source>
</evidence>
<evidence type="ECO:0000256" key="7">
    <source>
        <dbReference type="ARBA" id="ARBA00022729"/>
    </source>
</evidence>
<keyword evidence="13" id="KW-0998">Cell outer membrane</keyword>
<dbReference type="OrthoDB" id="937431at2"/>
<keyword evidence="10" id="KW-0626">Porin</keyword>
<evidence type="ECO:0000256" key="6">
    <source>
        <dbReference type="ARBA" id="ARBA00022692"/>
    </source>
</evidence>
<evidence type="ECO:0000256" key="5">
    <source>
        <dbReference type="ARBA" id="ARBA00022597"/>
    </source>
</evidence>
<keyword evidence="6" id="KW-0812">Transmembrane</keyword>
<dbReference type="GO" id="GO:0015288">
    <property type="term" value="F:porin activity"/>
    <property type="evidence" value="ECO:0007669"/>
    <property type="project" value="UniProtKB-KW"/>
</dbReference>
<keyword evidence="8" id="KW-0625">Polysaccharide transport</keyword>
<dbReference type="GO" id="GO:0046930">
    <property type="term" value="C:pore complex"/>
    <property type="evidence" value="ECO:0007669"/>
    <property type="project" value="UniProtKB-KW"/>
</dbReference>
<gene>
    <name evidence="18" type="ORF">SAMN04489864_103281</name>
</gene>
<keyword evidence="12" id="KW-0564">Palmitate</keyword>
<dbReference type="PANTHER" id="PTHR33619">
    <property type="entry name" value="POLYSACCHARIDE EXPORT PROTEIN GFCE-RELATED"/>
    <property type="match status" value="1"/>
</dbReference>
<dbReference type="STRING" id="414048.SAMN04489864_103281"/>
<evidence type="ECO:0000256" key="15">
    <source>
        <dbReference type="SAM" id="SignalP"/>
    </source>
</evidence>
<dbReference type="Pfam" id="PF02563">
    <property type="entry name" value="Poly_export"/>
    <property type="match status" value="1"/>
</dbReference>
<evidence type="ECO:0000256" key="13">
    <source>
        <dbReference type="ARBA" id="ARBA00023237"/>
    </source>
</evidence>
<evidence type="ECO:0000259" key="17">
    <source>
        <dbReference type="Pfam" id="PF22461"/>
    </source>
</evidence>
<evidence type="ECO:0000313" key="18">
    <source>
        <dbReference type="EMBL" id="SFG92951.1"/>
    </source>
</evidence>
<dbReference type="RefSeq" id="WP_090992785.1">
    <property type="nucleotide sequence ID" value="NZ_FOPP01000003.1"/>
</dbReference>
<dbReference type="Pfam" id="PF22461">
    <property type="entry name" value="SLBB_2"/>
    <property type="match status" value="1"/>
</dbReference>
<dbReference type="InterPro" id="IPR003715">
    <property type="entry name" value="Poly_export_N"/>
</dbReference>
<keyword evidence="19" id="KW-1185">Reference proteome</keyword>
<accession>A0A1I2W086</accession>
<keyword evidence="4" id="KW-1134">Transmembrane beta strand</keyword>
<dbReference type="PROSITE" id="PS51257">
    <property type="entry name" value="PROKAR_LIPOPROTEIN"/>
    <property type="match status" value="1"/>
</dbReference>
<dbReference type="InterPro" id="IPR049712">
    <property type="entry name" value="Poly_export"/>
</dbReference>
<evidence type="ECO:0000256" key="4">
    <source>
        <dbReference type="ARBA" id="ARBA00022452"/>
    </source>
</evidence>
<dbReference type="InterPro" id="IPR054765">
    <property type="entry name" value="SLBB_dom"/>
</dbReference>
<proteinExistence type="inferred from homology"/>
<evidence type="ECO:0000259" key="16">
    <source>
        <dbReference type="Pfam" id="PF02563"/>
    </source>
</evidence>
<evidence type="ECO:0000256" key="11">
    <source>
        <dbReference type="ARBA" id="ARBA00023136"/>
    </source>
</evidence>
<evidence type="ECO:0000256" key="10">
    <source>
        <dbReference type="ARBA" id="ARBA00023114"/>
    </source>
</evidence>
<keyword evidence="5" id="KW-0762">Sugar transport</keyword>
<evidence type="ECO:0000256" key="12">
    <source>
        <dbReference type="ARBA" id="ARBA00023139"/>
    </source>
</evidence>
<keyword evidence="3" id="KW-0813">Transport</keyword>
<evidence type="ECO:0000256" key="2">
    <source>
        <dbReference type="ARBA" id="ARBA00009450"/>
    </source>
</evidence>
<dbReference type="GO" id="GO:0006811">
    <property type="term" value="P:monoatomic ion transport"/>
    <property type="evidence" value="ECO:0007669"/>
    <property type="project" value="UniProtKB-KW"/>
</dbReference>
<evidence type="ECO:0000313" key="19">
    <source>
        <dbReference type="Proteomes" id="UP000199666"/>
    </source>
</evidence>
<feature type="domain" description="Polysaccharide export protein N-terminal" evidence="16">
    <location>
        <begin position="60"/>
        <end position="157"/>
    </location>
</feature>
<dbReference type="GO" id="GO:0009279">
    <property type="term" value="C:cell outer membrane"/>
    <property type="evidence" value="ECO:0007669"/>
    <property type="project" value="UniProtKB-SubCell"/>
</dbReference>
<dbReference type="Gene3D" id="3.10.560.10">
    <property type="entry name" value="Outer membrane lipoprotein wza domain like"/>
    <property type="match status" value="1"/>
</dbReference>
<dbReference type="AlphaFoldDB" id="A0A1I2W086"/>
<organism evidence="18 19">
    <name type="scientific">Pedobacter insulae</name>
    <dbReference type="NCBI Taxonomy" id="414048"/>
    <lineage>
        <taxon>Bacteria</taxon>
        <taxon>Pseudomonadati</taxon>
        <taxon>Bacteroidota</taxon>
        <taxon>Sphingobacteriia</taxon>
        <taxon>Sphingobacteriales</taxon>
        <taxon>Sphingobacteriaceae</taxon>
        <taxon>Pedobacter</taxon>
    </lineage>
</organism>
<dbReference type="Gene3D" id="3.30.1950.10">
    <property type="entry name" value="wza like domain"/>
    <property type="match status" value="1"/>
</dbReference>
<keyword evidence="11" id="KW-0472">Membrane</keyword>
<evidence type="ECO:0000256" key="14">
    <source>
        <dbReference type="ARBA" id="ARBA00023288"/>
    </source>
</evidence>
<keyword evidence="9" id="KW-0406">Ion transport</keyword>
<feature type="domain" description="SLBB" evidence="17">
    <location>
        <begin position="161"/>
        <end position="236"/>
    </location>
</feature>
<reference evidence="18 19" key="1">
    <citation type="submission" date="2016-10" db="EMBL/GenBank/DDBJ databases">
        <authorList>
            <person name="de Groot N.N."/>
        </authorList>
    </citation>
    <scope>NUCLEOTIDE SEQUENCE [LARGE SCALE GENOMIC DNA]</scope>
    <source>
        <strain evidence="18 19">DSM 18684</strain>
    </source>
</reference>
<dbReference type="EMBL" id="FOPP01000003">
    <property type="protein sequence ID" value="SFG92951.1"/>
    <property type="molecule type" value="Genomic_DNA"/>
</dbReference>
<keyword evidence="7 15" id="KW-0732">Signal</keyword>
<keyword evidence="14" id="KW-0449">Lipoprotein</keyword>
<protein>
    <submittedName>
        <fullName evidence="18">Polysaccharide export outer membrane protein</fullName>
    </submittedName>
</protein>
<sequence length="273" mass="30016">MAKKFDLKSYSQFFVLLAILLLSSCGSTNQQTLFNADSDISVESLKDIYVVNDQGQADLYYKIKEGDVIAIRNLQNKRWGIGQSGGTTSGAETSIAATNTAETTAITYIVDDHGMVKLPALKAPVKISGLTRKEATQKIQDLYVANLLVDPIIELNIVNLKVSLLGEFSSQGNYFLTKDNTTLLEILAEAGGIPKTADPRTLKIIRGRETIHVNLTDASIIGNRKLILQNNDIITIKPNKNALDQEKIQRFNNIIQPLLVVVNLVILVFTLSK</sequence>
<dbReference type="PANTHER" id="PTHR33619:SF3">
    <property type="entry name" value="POLYSACCHARIDE EXPORT PROTEIN GFCE-RELATED"/>
    <property type="match status" value="1"/>
</dbReference>
<dbReference type="Proteomes" id="UP000199666">
    <property type="component" value="Unassembled WGS sequence"/>
</dbReference>
<feature type="signal peptide" evidence="15">
    <location>
        <begin position="1"/>
        <end position="30"/>
    </location>
</feature>
<name>A0A1I2W086_9SPHI</name>
<dbReference type="GO" id="GO:0015159">
    <property type="term" value="F:polysaccharide transmembrane transporter activity"/>
    <property type="evidence" value="ECO:0007669"/>
    <property type="project" value="InterPro"/>
</dbReference>
<feature type="chain" id="PRO_5011492827" evidence="15">
    <location>
        <begin position="31"/>
        <end position="273"/>
    </location>
</feature>
<evidence type="ECO:0000256" key="1">
    <source>
        <dbReference type="ARBA" id="ARBA00004571"/>
    </source>
</evidence>